<feature type="transmembrane region" description="Helical" evidence="1">
    <location>
        <begin position="7"/>
        <end position="25"/>
    </location>
</feature>
<protein>
    <recommendedName>
        <fullName evidence="4">VanZ family protein</fullName>
    </recommendedName>
</protein>
<evidence type="ECO:0000313" key="3">
    <source>
        <dbReference type="Proteomes" id="UP000294194"/>
    </source>
</evidence>
<keyword evidence="1" id="KW-0472">Membrane</keyword>
<dbReference type="Proteomes" id="UP000294194">
    <property type="component" value="Unassembled WGS sequence"/>
</dbReference>
<proteinExistence type="predicted"/>
<dbReference type="AlphaFoldDB" id="A0A4V2JEW5"/>
<keyword evidence="1" id="KW-0812">Transmembrane</keyword>
<dbReference type="EMBL" id="SISG01000001">
    <property type="protein sequence ID" value="TBN57169.1"/>
    <property type="molecule type" value="Genomic_DNA"/>
</dbReference>
<evidence type="ECO:0008006" key="4">
    <source>
        <dbReference type="Google" id="ProtNLM"/>
    </source>
</evidence>
<evidence type="ECO:0000313" key="2">
    <source>
        <dbReference type="EMBL" id="TBN57169.1"/>
    </source>
</evidence>
<comment type="caution">
    <text evidence="2">The sequence shown here is derived from an EMBL/GenBank/DDBJ whole genome shotgun (WGS) entry which is preliminary data.</text>
</comment>
<sequence>MLRRHPVLTVVGAVYFGMLCFMALGPRSVGTATFAGGVVLFLPIGPILIGLFGRSRWMSVILLGLLASVWVQLACIVWRSDAQLSLTELASNALGVAAGTALAVAVSSVVSRRERIRHPSFTRLSQTGGSGWTLESPPD</sequence>
<reference evidence="3" key="1">
    <citation type="submission" date="2019-02" db="EMBL/GenBank/DDBJ databases">
        <title>Glaciihabitans arcticus sp. nov., a psychrotolerant bacterium isolated from polar soil.</title>
        <authorList>
            <person name="Dahal R.H."/>
        </authorList>
    </citation>
    <scope>NUCLEOTIDE SEQUENCE [LARGE SCALE GENOMIC DNA]</scope>
    <source>
        <strain evidence="3">RP-3-7</strain>
    </source>
</reference>
<accession>A0A4V2JEW5</accession>
<feature type="transmembrane region" description="Helical" evidence="1">
    <location>
        <begin position="31"/>
        <end position="53"/>
    </location>
</feature>
<feature type="transmembrane region" description="Helical" evidence="1">
    <location>
        <begin position="92"/>
        <end position="110"/>
    </location>
</feature>
<evidence type="ECO:0000256" key="1">
    <source>
        <dbReference type="SAM" id="Phobius"/>
    </source>
</evidence>
<keyword evidence="1" id="KW-1133">Transmembrane helix</keyword>
<name>A0A4V2JEW5_9MICO</name>
<feature type="transmembrane region" description="Helical" evidence="1">
    <location>
        <begin position="60"/>
        <end position="80"/>
    </location>
</feature>
<dbReference type="RefSeq" id="WP_130981280.1">
    <property type="nucleotide sequence ID" value="NZ_SISG01000001.1"/>
</dbReference>
<organism evidence="2 3">
    <name type="scientific">Glaciihabitans arcticus</name>
    <dbReference type="NCBI Taxonomy" id="2668039"/>
    <lineage>
        <taxon>Bacteria</taxon>
        <taxon>Bacillati</taxon>
        <taxon>Actinomycetota</taxon>
        <taxon>Actinomycetes</taxon>
        <taxon>Micrococcales</taxon>
        <taxon>Microbacteriaceae</taxon>
        <taxon>Glaciihabitans</taxon>
    </lineage>
</organism>
<gene>
    <name evidence="2" type="ORF">EYE40_07015</name>
</gene>
<keyword evidence="3" id="KW-1185">Reference proteome</keyword>